<protein>
    <submittedName>
        <fullName evidence="1">Uncharacterized protein</fullName>
    </submittedName>
</protein>
<sequence>MATWFRRVPPGPGGLRRIVRSAAERLRLRGLPGRRSAGRLDPARITEHLASVRVTERTAGRLHRAAAGLAEVTSEVHAYAELLEEKADELRARARAQERTAGPR</sequence>
<evidence type="ECO:0000313" key="1">
    <source>
        <dbReference type="EMBL" id="MFC4057952.1"/>
    </source>
</evidence>
<dbReference type="Proteomes" id="UP001595850">
    <property type="component" value="Unassembled WGS sequence"/>
</dbReference>
<keyword evidence="2" id="KW-1185">Reference proteome</keyword>
<accession>A0ABV8I187</accession>
<dbReference type="RefSeq" id="WP_377286090.1">
    <property type="nucleotide sequence ID" value="NZ_JBHSBM010000011.1"/>
</dbReference>
<comment type="caution">
    <text evidence="1">The sequence shown here is derived from an EMBL/GenBank/DDBJ whole genome shotgun (WGS) entry which is preliminary data.</text>
</comment>
<reference evidence="2" key="1">
    <citation type="journal article" date="2019" name="Int. J. Syst. Evol. Microbiol.">
        <title>The Global Catalogue of Microorganisms (GCM) 10K type strain sequencing project: providing services to taxonomists for standard genome sequencing and annotation.</title>
        <authorList>
            <consortium name="The Broad Institute Genomics Platform"/>
            <consortium name="The Broad Institute Genome Sequencing Center for Infectious Disease"/>
            <person name="Wu L."/>
            <person name="Ma J."/>
        </authorList>
    </citation>
    <scope>NUCLEOTIDE SEQUENCE [LARGE SCALE GENOMIC DNA]</scope>
    <source>
        <strain evidence="2">TBRC 4489</strain>
    </source>
</reference>
<gene>
    <name evidence="1" type="ORF">ACFOWE_06580</name>
</gene>
<dbReference type="EMBL" id="JBHSBM010000011">
    <property type="protein sequence ID" value="MFC4057952.1"/>
    <property type="molecule type" value="Genomic_DNA"/>
</dbReference>
<proteinExistence type="predicted"/>
<organism evidence="1 2">
    <name type="scientific">Planomonospora corallina</name>
    <dbReference type="NCBI Taxonomy" id="1806052"/>
    <lineage>
        <taxon>Bacteria</taxon>
        <taxon>Bacillati</taxon>
        <taxon>Actinomycetota</taxon>
        <taxon>Actinomycetes</taxon>
        <taxon>Streptosporangiales</taxon>
        <taxon>Streptosporangiaceae</taxon>
        <taxon>Planomonospora</taxon>
    </lineage>
</organism>
<name>A0ABV8I187_9ACTN</name>
<evidence type="ECO:0000313" key="2">
    <source>
        <dbReference type="Proteomes" id="UP001595850"/>
    </source>
</evidence>